<evidence type="ECO:0000256" key="1">
    <source>
        <dbReference type="ARBA" id="ARBA00010271"/>
    </source>
</evidence>
<dbReference type="InterPro" id="IPR040911">
    <property type="entry name" value="Exostosin_GT47"/>
</dbReference>
<feature type="domain" description="Exostosin GT47" evidence="3">
    <location>
        <begin position="63"/>
        <end position="358"/>
    </location>
</feature>
<dbReference type="OMA" id="QHWHAIT"/>
<keyword evidence="5" id="KW-1185">Reference proteome</keyword>
<accession>A0A813E423</accession>
<keyword evidence="2" id="KW-0732">Signal</keyword>
<dbReference type="InterPro" id="IPR004263">
    <property type="entry name" value="Exostosin"/>
</dbReference>
<dbReference type="PANTHER" id="PTHR11062">
    <property type="entry name" value="EXOSTOSIN HEPARAN SULFATE GLYCOSYLTRANSFERASE -RELATED"/>
    <property type="match status" value="1"/>
</dbReference>
<dbReference type="OrthoDB" id="416646at2759"/>
<evidence type="ECO:0000259" key="3">
    <source>
        <dbReference type="Pfam" id="PF03016"/>
    </source>
</evidence>
<gene>
    <name evidence="4" type="ORF">PGLA1383_LOCUS13691</name>
</gene>
<dbReference type="AlphaFoldDB" id="A0A813E423"/>
<dbReference type="GO" id="GO:0016757">
    <property type="term" value="F:glycosyltransferase activity"/>
    <property type="evidence" value="ECO:0007669"/>
    <property type="project" value="InterPro"/>
</dbReference>
<feature type="chain" id="PRO_5032470476" description="Exostosin GT47 domain-containing protein" evidence="2">
    <location>
        <begin position="20"/>
        <end position="411"/>
    </location>
</feature>
<name>A0A813E423_POLGL</name>
<organism evidence="4 5">
    <name type="scientific">Polarella glacialis</name>
    <name type="common">Dinoflagellate</name>
    <dbReference type="NCBI Taxonomy" id="89957"/>
    <lineage>
        <taxon>Eukaryota</taxon>
        <taxon>Sar</taxon>
        <taxon>Alveolata</taxon>
        <taxon>Dinophyceae</taxon>
        <taxon>Suessiales</taxon>
        <taxon>Suessiaceae</taxon>
        <taxon>Polarella</taxon>
    </lineage>
</organism>
<dbReference type="Pfam" id="PF03016">
    <property type="entry name" value="Exostosin_GT47"/>
    <property type="match status" value="1"/>
</dbReference>
<evidence type="ECO:0000313" key="4">
    <source>
        <dbReference type="EMBL" id="CAE8595175.1"/>
    </source>
</evidence>
<reference evidence="4" key="1">
    <citation type="submission" date="2021-02" db="EMBL/GenBank/DDBJ databases">
        <authorList>
            <person name="Dougan E. K."/>
            <person name="Rhodes N."/>
            <person name="Thang M."/>
            <person name="Chan C."/>
        </authorList>
    </citation>
    <scope>NUCLEOTIDE SEQUENCE</scope>
</reference>
<comment type="caution">
    <text evidence="4">The sequence shown here is derived from an EMBL/GenBank/DDBJ whole genome shotgun (WGS) entry which is preliminary data.</text>
</comment>
<protein>
    <recommendedName>
        <fullName evidence="3">Exostosin GT47 domain-containing protein</fullName>
    </recommendedName>
</protein>
<dbReference type="PANTHER" id="PTHR11062:SF281">
    <property type="entry name" value="EXOSTOSIN-LIKE 2"/>
    <property type="match status" value="1"/>
</dbReference>
<proteinExistence type="inferred from homology"/>
<comment type="similarity">
    <text evidence="1">Belongs to the glycosyltransferase 47 family.</text>
</comment>
<evidence type="ECO:0000256" key="2">
    <source>
        <dbReference type="SAM" id="SignalP"/>
    </source>
</evidence>
<evidence type="ECO:0000313" key="5">
    <source>
        <dbReference type="Proteomes" id="UP000654075"/>
    </source>
</evidence>
<sequence length="411" mass="46895">MASVLAVAILLAVPSLGGAQGSFGDLHINSLNSSLHAKFFVLRPPPELRKLRGTDIECKYFGHMYSFEFMYSDFFELNSQFTAASAEEADFVVLEHCITYVYHVLRYGAGFNTVKLTWDALRIVQEEYLLPIIRWAQEQPAYQRTQGRNFVIVLAMDKGRVDYPLVSRATQHWHAITTVGNGTTWMKRSRPWMVRDPREYGTEEDACRSSTSTSKRRLIWYDQDVVVPVPTAFSFSAASEQTEDRDLLVFYAGSPNSCIRRQIVKELAGSDDAEVLVIPKPISRGTWSEMLYRSRFCFVPDGFSSISARLYEVLQHGCVPVLFSHAFHPPFESLLDWRHLAIFLRNSEVANAPAILRTISDERYHEMHRALIRAQRVLSPHEIPFWVAANMELQMRSQPLPSYEGTAVRAS</sequence>
<feature type="signal peptide" evidence="2">
    <location>
        <begin position="1"/>
        <end position="19"/>
    </location>
</feature>
<dbReference type="Proteomes" id="UP000654075">
    <property type="component" value="Unassembled WGS sequence"/>
</dbReference>
<dbReference type="EMBL" id="CAJNNV010007651">
    <property type="protein sequence ID" value="CAE8595175.1"/>
    <property type="molecule type" value="Genomic_DNA"/>
</dbReference>